<dbReference type="PROSITE" id="PS00061">
    <property type="entry name" value="ADH_SHORT"/>
    <property type="match status" value="1"/>
</dbReference>
<evidence type="ECO:0000313" key="6">
    <source>
        <dbReference type="Proteomes" id="UP000608955"/>
    </source>
</evidence>
<dbReference type="PRINTS" id="PR00081">
    <property type="entry name" value="GDHRDH"/>
</dbReference>
<dbReference type="InterPro" id="IPR020904">
    <property type="entry name" value="Sc_DH/Rdtase_CS"/>
</dbReference>
<evidence type="ECO:0000256" key="3">
    <source>
        <dbReference type="RuleBase" id="RU000363"/>
    </source>
</evidence>
<dbReference type="GO" id="GO:0016020">
    <property type="term" value="C:membrane"/>
    <property type="evidence" value="ECO:0007669"/>
    <property type="project" value="TreeGrafter"/>
</dbReference>
<keyword evidence="6" id="KW-1185">Reference proteome</keyword>
<reference evidence="5" key="1">
    <citation type="journal article" date="2014" name="Int. J. Syst. Evol. Microbiol.">
        <title>Complete genome sequence of Corynebacterium casei LMG S-19264T (=DSM 44701T), isolated from a smear-ripened cheese.</title>
        <authorList>
            <consortium name="US DOE Joint Genome Institute (JGI-PGF)"/>
            <person name="Walter F."/>
            <person name="Albersmeier A."/>
            <person name="Kalinowski J."/>
            <person name="Ruckert C."/>
        </authorList>
    </citation>
    <scope>NUCLEOTIDE SEQUENCE</scope>
    <source>
        <strain evidence="5">JCM 4654</strain>
    </source>
</reference>
<dbReference type="Proteomes" id="UP000608955">
    <property type="component" value="Unassembled WGS sequence"/>
</dbReference>
<evidence type="ECO:0008006" key="7">
    <source>
        <dbReference type="Google" id="ProtNLM"/>
    </source>
</evidence>
<dbReference type="PRINTS" id="PR00080">
    <property type="entry name" value="SDRFAMILY"/>
</dbReference>
<dbReference type="PANTHER" id="PTHR44196:SF1">
    <property type="entry name" value="DEHYDROGENASE_REDUCTASE SDR FAMILY MEMBER 7B"/>
    <property type="match status" value="1"/>
</dbReference>
<protein>
    <recommendedName>
        <fullName evidence="7">Short chain dehydrogenase</fullName>
    </recommendedName>
</protein>
<evidence type="ECO:0000256" key="1">
    <source>
        <dbReference type="ARBA" id="ARBA00006484"/>
    </source>
</evidence>
<feature type="compositionally biased region" description="Basic and acidic residues" evidence="4">
    <location>
        <begin position="346"/>
        <end position="366"/>
    </location>
</feature>
<dbReference type="AlphaFoldDB" id="A0A918Y0W4"/>
<dbReference type="Gene3D" id="3.40.50.720">
    <property type="entry name" value="NAD(P)-binding Rossmann-like Domain"/>
    <property type="match status" value="1"/>
</dbReference>
<comment type="similarity">
    <text evidence="1 3">Belongs to the short-chain dehydrogenases/reductases (SDR) family.</text>
</comment>
<keyword evidence="2" id="KW-0560">Oxidoreductase</keyword>
<dbReference type="Pfam" id="PF00106">
    <property type="entry name" value="adh_short"/>
    <property type="match status" value="1"/>
</dbReference>
<gene>
    <name evidence="5" type="ORF">GCM10010508_18520</name>
</gene>
<accession>A0A918Y0W4</accession>
<sequence length="412" mass="44265">MAQCNYLDLLSAGEAGGHECAAAETVVCPDGGLTPAHRFRSFAGRSVCARGDRGYSGVFDSAGAIGFAQEGDGSPMPSRTGRKLAVVTGGTAGVGRATVREFAAHGYDVAVLARGQAGLDGAVADVEAAGGTALGIPTDVADHNAVREAAERIEDELGEIDVWVNVAFAGSLAFFWDTSPEEYERMTQVTYLGQVNGTRAALEHMRPRDRGVVVNVGSAMAYRSIPLQSAYCGAKHAVKGFSESVMTELLHEHSNVKVCMIQLPGLNTPQFNWNLSRMPKHPMPVPPVFQPELPAKGIVFLAEHPRRNMWVGVSTAYTILGERLAPKFLDFYLGRKGVGSQQTGRDLPRWEPNLHEPSDARTDRGAHGVFDDQAHARDPLLWLSRHRRALACALTATTAALGLATTRTRSHR</sequence>
<proteinExistence type="inferred from homology"/>
<evidence type="ECO:0000256" key="4">
    <source>
        <dbReference type="SAM" id="MobiDB-lite"/>
    </source>
</evidence>
<organism evidence="5 6">
    <name type="scientific">Streptomyces naganishii JCM 4654</name>
    <dbReference type="NCBI Taxonomy" id="1306179"/>
    <lineage>
        <taxon>Bacteria</taxon>
        <taxon>Bacillati</taxon>
        <taxon>Actinomycetota</taxon>
        <taxon>Actinomycetes</taxon>
        <taxon>Kitasatosporales</taxon>
        <taxon>Streptomycetaceae</taxon>
        <taxon>Streptomyces</taxon>
    </lineage>
</organism>
<dbReference type="GO" id="GO:0016491">
    <property type="term" value="F:oxidoreductase activity"/>
    <property type="evidence" value="ECO:0007669"/>
    <property type="project" value="UniProtKB-KW"/>
</dbReference>
<dbReference type="SUPFAM" id="SSF51735">
    <property type="entry name" value="NAD(P)-binding Rossmann-fold domains"/>
    <property type="match status" value="1"/>
</dbReference>
<evidence type="ECO:0000313" key="5">
    <source>
        <dbReference type="EMBL" id="GHD87227.1"/>
    </source>
</evidence>
<dbReference type="EMBL" id="BMVF01000004">
    <property type="protein sequence ID" value="GHD87227.1"/>
    <property type="molecule type" value="Genomic_DNA"/>
</dbReference>
<dbReference type="NCBIfam" id="NF005495">
    <property type="entry name" value="PRK07109.1"/>
    <property type="match status" value="1"/>
</dbReference>
<dbReference type="PANTHER" id="PTHR44196">
    <property type="entry name" value="DEHYDROGENASE/REDUCTASE SDR FAMILY MEMBER 7B"/>
    <property type="match status" value="1"/>
</dbReference>
<comment type="caution">
    <text evidence="5">The sequence shown here is derived from an EMBL/GenBank/DDBJ whole genome shotgun (WGS) entry which is preliminary data.</text>
</comment>
<dbReference type="InterPro" id="IPR036291">
    <property type="entry name" value="NAD(P)-bd_dom_sf"/>
</dbReference>
<evidence type="ECO:0000256" key="2">
    <source>
        <dbReference type="ARBA" id="ARBA00023002"/>
    </source>
</evidence>
<dbReference type="InterPro" id="IPR002347">
    <property type="entry name" value="SDR_fam"/>
</dbReference>
<reference evidence="5" key="2">
    <citation type="submission" date="2020-09" db="EMBL/GenBank/DDBJ databases">
        <authorList>
            <person name="Sun Q."/>
            <person name="Ohkuma M."/>
        </authorList>
    </citation>
    <scope>NUCLEOTIDE SEQUENCE</scope>
    <source>
        <strain evidence="5">JCM 4654</strain>
    </source>
</reference>
<name>A0A918Y0W4_9ACTN</name>
<feature type="region of interest" description="Disordered" evidence="4">
    <location>
        <begin position="338"/>
        <end position="366"/>
    </location>
</feature>